<name>L0A8F1_CALLD</name>
<dbReference type="AlphaFoldDB" id="L0A8F1"/>
<dbReference type="HOGENOM" id="CLU_127515_4_2_2"/>
<evidence type="ECO:0000313" key="1">
    <source>
        <dbReference type="EMBL" id="AFZ70133.1"/>
    </source>
</evidence>
<dbReference type="Gene3D" id="3.40.1260.10">
    <property type="entry name" value="DsrEFH-like"/>
    <property type="match status" value="1"/>
</dbReference>
<accession>L0A8F1</accession>
<proteinExistence type="predicted"/>
<dbReference type="Proteomes" id="UP000010469">
    <property type="component" value="Chromosome"/>
</dbReference>
<gene>
    <name evidence="1" type="ordered locus">Calag_0357</name>
</gene>
<dbReference type="PANTHER" id="PTHR37691:SF1">
    <property type="entry name" value="BLR3518 PROTEIN"/>
    <property type="match status" value="1"/>
</dbReference>
<dbReference type="InParanoid" id="L0A8F1"/>
<dbReference type="InterPro" id="IPR003787">
    <property type="entry name" value="Sulphur_relay_DsrE/F-like"/>
</dbReference>
<dbReference type="PANTHER" id="PTHR37691">
    <property type="entry name" value="BLR3518 PROTEIN"/>
    <property type="match status" value="1"/>
</dbReference>
<dbReference type="KEGG" id="clg:Calag_0357"/>
<dbReference type="RefSeq" id="WP_015232031.1">
    <property type="nucleotide sequence ID" value="NC_019791.1"/>
</dbReference>
<sequence length="118" mass="13249">MKEVKAVFHINEDSQETLKNLFSSIYNLIDSLKGSEIKVEVIITDRGIINFMKGNMDKYTYETINELLGSGVKFNVCNISLRSLGIPYNDLVEGLNLVESGIVKIIDLVNSGYVYIKP</sequence>
<dbReference type="SUPFAM" id="SSF75169">
    <property type="entry name" value="DsrEFH-like"/>
    <property type="match status" value="1"/>
</dbReference>
<dbReference type="GeneID" id="14211617"/>
<keyword evidence="2" id="KW-1185">Reference proteome</keyword>
<dbReference type="eggNOG" id="arCOG04394">
    <property type="taxonomic scope" value="Archaea"/>
</dbReference>
<protein>
    <submittedName>
        <fullName evidence="1">Uncharacterized protein</fullName>
    </submittedName>
</protein>
<dbReference type="Pfam" id="PF02635">
    <property type="entry name" value="DsrE"/>
    <property type="match status" value="1"/>
</dbReference>
<dbReference type="InterPro" id="IPR027396">
    <property type="entry name" value="DsrEFH-like"/>
</dbReference>
<organism evidence="1 2">
    <name type="scientific">Caldisphaera lagunensis (strain DSM 15908 / JCM 11604 / ANMR 0165 / IC-154)</name>
    <dbReference type="NCBI Taxonomy" id="1056495"/>
    <lineage>
        <taxon>Archaea</taxon>
        <taxon>Thermoproteota</taxon>
        <taxon>Thermoprotei</taxon>
        <taxon>Acidilobales</taxon>
        <taxon>Caldisphaeraceae</taxon>
        <taxon>Caldisphaera</taxon>
    </lineage>
</organism>
<dbReference type="OrthoDB" id="57062at2157"/>
<dbReference type="STRING" id="1056495.Calag_0357"/>
<reference evidence="2" key="1">
    <citation type="submission" date="2012-03" db="EMBL/GenBank/DDBJ databases">
        <title>Complete genome of Caldisphaera lagunensis DSM 15908.</title>
        <authorList>
            <person name="Lucas S."/>
            <person name="Copeland A."/>
            <person name="Lapidus A."/>
            <person name="Glavina del Rio T."/>
            <person name="Dalin E."/>
            <person name="Tice H."/>
            <person name="Bruce D."/>
            <person name="Goodwin L."/>
            <person name="Pitluck S."/>
            <person name="Peters L."/>
            <person name="Mikhailova N."/>
            <person name="Teshima H."/>
            <person name="Kyrpides N."/>
            <person name="Mavromatis K."/>
            <person name="Ivanova N."/>
            <person name="Brettin T."/>
            <person name="Detter J.C."/>
            <person name="Han C."/>
            <person name="Larimer F."/>
            <person name="Land M."/>
            <person name="Hauser L."/>
            <person name="Markowitz V."/>
            <person name="Cheng J.-F."/>
            <person name="Hugenholtz P."/>
            <person name="Woyke T."/>
            <person name="Wu D."/>
            <person name="Spring S."/>
            <person name="Schroeder M."/>
            <person name="Brambilla E."/>
            <person name="Klenk H.-P."/>
            <person name="Eisen J.A."/>
        </authorList>
    </citation>
    <scope>NUCLEOTIDE SEQUENCE [LARGE SCALE GENOMIC DNA]</scope>
    <source>
        <strain evidence="2">DSM 15908 / JCM 11604 / IC-154</strain>
    </source>
</reference>
<dbReference type="EMBL" id="CP003378">
    <property type="protein sequence ID" value="AFZ70133.1"/>
    <property type="molecule type" value="Genomic_DNA"/>
</dbReference>
<evidence type="ECO:0000313" key="2">
    <source>
        <dbReference type="Proteomes" id="UP000010469"/>
    </source>
</evidence>